<name>A0ABM8H383_9MICO</name>
<keyword evidence="2" id="KW-1185">Reference proteome</keyword>
<evidence type="ECO:0000313" key="1">
    <source>
        <dbReference type="EMBL" id="BDZ55194.1"/>
    </source>
</evidence>
<organism evidence="1 2">
    <name type="scientific">Agromyces marinus</name>
    <dbReference type="NCBI Taxonomy" id="1389020"/>
    <lineage>
        <taxon>Bacteria</taxon>
        <taxon>Bacillati</taxon>
        <taxon>Actinomycetota</taxon>
        <taxon>Actinomycetes</taxon>
        <taxon>Micrococcales</taxon>
        <taxon>Microbacteriaceae</taxon>
        <taxon>Agromyces</taxon>
    </lineage>
</organism>
<dbReference type="Proteomes" id="UP001321477">
    <property type="component" value="Chromosome"/>
</dbReference>
<proteinExistence type="predicted"/>
<evidence type="ECO:0000313" key="2">
    <source>
        <dbReference type="Proteomes" id="UP001321477"/>
    </source>
</evidence>
<dbReference type="EMBL" id="AP027734">
    <property type="protein sequence ID" value="BDZ55194.1"/>
    <property type="molecule type" value="Genomic_DNA"/>
</dbReference>
<reference evidence="2" key="1">
    <citation type="journal article" date="2019" name="Int. J. Syst. Evol. Microbiol.">
        <title>The Global Catalogue of Microorganisms (GCM) 10K type strain sequencing project: providing services to taxonomists for standard genome sequencing and annotation.</title>
        <authorList>
            <consortium name="The Broad Institute Genomics Platform"/>
            <consortium name="The Broad Institute Genome Sequencing Center for Infectious Disease"/>
            <person name="Wu L."/>
            <person name="Ma J."/>
        </authorList>
    </citation>
    <scope>NUCLEOTIDE SEQUENCE [LARGE SCALE GENOMIC DNA]</scope>
    <source>
        <strain evidence="2">NBRC 109019</strain>
    </source>
</reference>
<accession>A0ABM8H383</accession>
<gene>
    <name evidence="1" type="ORF">GCM10025870_22670</name>
</gene>
<evidence type="ECO:0008006" key="3">
    <source>
        <dbReference type="Google" id="ProtNLM"/>
    </source>
</evidence>
<sequence length="149" mass="16188">MAVWPGHLSSLAAALNPGLEFVILEDHAAVGWDWRSVRVPVNESETGFVEDVAVRFVRMDLLMTPDQFRRHALKLQSGSDGGALIWQLSRKPPVNFRLSDKEGDARAAAIRGLDIRLIIDLPHDGEVAVISAAAEVEARAVVTRLAAGT</sequence>
<protein>
    <recommendedName>
        <fullName evidence="3">Immunity protein 50</fullName>
    </recommendedName>
</protein>